<keyword evidence="2" id="KW-1185">Reference proteome</keyword>
<evidence type="ECO:0000313" key="1">
    <source>
        <dbReference type="EMBL" id="SDX32199.1"/>
    </source>
</evidence>
<reference evidence="2" key="1">
    <citation type="submission" date="2016-10" db="EMBL/GenBank/DDBJ databases">
        <authorList>
            <person name="Varghese N."/>
            <person name="Submissions S."/>
        </authorList>
    </citation>
    <scope>NUCLEOTIDE SEQUENCE [LARGE SCALE GENOMIC DNA]</scope>
    <source>
        <strain evidence="2">DSM 29303</strain>
    </source>
</reference>
<dbReference type="Proteomes" id="UP000182944">
    <property type="component" value="Unassembled WGS sequence"/>
</dbReference>
<accession>A0A1H3ATN8</accession>
<dbReference type="GO" id="GO:0006879">
    <property type="term" value="P:intracellular iron ion homeostasis"/>
    <property type="evidence" value="ECO:0007669"/>
    <property type="project" value="TreeGrafter"/>
</dbReference>
<sequence>MLIQIPDLLSPDEVAAFRETLERASWADGRETAGDQAATVKANLQIPPDSAVARDLGERVLHALARNPT</sequence>
<dbReference type="GO" id="GO:0006974">
    <property type="term" value="P:DNA damage response"/>
    <property type="evidence" value="ECO:0007669"/>
    <property type="project" value="TreeGrafter"/>
</dbReference>
<protein>
    <submittedName>
        <fullName evidence="1">PKHD-type hydroxylase</fullName>
    </submittedName>
</protein>
<evidence type="ECO:0000313" key="2">
    <source>
        <dbReference type="Proteomes" id="UP000182944"/>
    </source>
</evidence>
<dbReference type="EMBL" id="FNNA01000004">
    <property type="protein sequence ID" value="SDX32199.1"/>
    <property type="molecule type" value="Genomic_DNA"/>
</dbReference>
<dbReference type="STRING" id="1545044.SAMN05444276_104181"/>
<organism evidence="1 2">
    <name type="scientific">Paracoccus sanguinis</name>
    <dbReference type="NCBI Taxonomy" id="1545044"/>
    <lineage>
        <taxon>Bacteria</taxon>
        <taxon>Pseudomonadati</taxon>
        <taxon>Pseudomonadota</taxon>
        <taxon>Alphaproteobacteria</taxon>
        <taxon>Rhodobacterales</taxon>
        <taxon>Paracoccaceae</taxon>
        <taxon>Paracoccus</taxon>
    </lineage>
</organism>
<name>A0A1H3ATN8_9RHOB</name>
<dbReference type="AlphaFoldDB" id="A0A1H3ATN8"/>
<dbReference type="Gene3D" id="2.60.120.620">
    <property type="entry name" value="q2cbj1_9rhob like domain"/>
    <property type="match status" value="1"/>
</dbReference>
<dbReference type="InterPro" id="IPR023550">
    <property type="entry name" value="PKHD_hydroxylase"/>
</dbReference>
<proteinExistence type="predicted"/>
<gene>
    <name evidence="1" type="ORF">SAMN05444276_104181</name>
</gene>
<dbReference type="PANTHER" id="PTHR41536">
    <property type="entry name" value="PKHD-TYPE HYDROXYLASE YBIX"/>
    <property type="match status" value="1"/>
</dbReference>
<dbReference type="PANTHER" id="PTHR41536:SF1">
    <property type="entry name" value="PKHD-TYPE HYDROXYLASE YBIX"/>
    <property type="match status" value="1"/>
</dbReference>
<dbReference type="GO" id="GO:0016706">
    <property type="term" value="F:2-oxoglutarate-dependent dioxygenase activity"/>
    <property type="evidence" value="ECO:0007669"/>
    <property type="project" value="InterPro"/>
</dbReference>
<dbReference type="RefSeq" id="WP_244507335.1">
    <property type="nucleotide sequence ID" value="NZ_FNNA01000004.1"/>
</dbReference>